<protein>
    <submittedName>
        <fullName evidence="1">Uncharacterized protein</fullName>
    </submittedName>
</protein>
<dbReference type="STRING" id="1147123.SAMN05443428_10897"/>
<dbReference type="Proteomes" id="UP000190105">
    <property type="component" value="Unassembled WGS sequence"/>
</dbReference>
<name>A0A1T4XEL0_9CLOT</name>
<organism evidence="1 2">
    <name type="scientific">Caloramator quimbayensis</name>
    <dbReference type="NCBI Taxonomy" id="1147123"/>
    <lineage>
        <taxon>Bacteria</taxon>
        <taxon>Bacillati</taxon>
        <taxon>Bacillota</taxon>
        <taxon>Clostridia</taxon>
        <taxon>Eubacteriales</taxon>
        <taxon>Clostridiaceae</taxon>
        <taxon>Caloramator</taxon>
    </lineage>
</organism>
<dbReference type="EMBL" id="FUYH01000008">
    <property type="protein sequence ID" value="SKA87996.1"/>
    <property type="molecule type" value="Genomic_DNA"/>
</dbReference>
<gene>
    <name evidence="1" type="ORF">SAMN05443428_10897</name>
</gene>
<accession>A0A1T4XEL0</accession>
<keyword evidence="2" id="KW-1185">Reference proteome</keyword>
<reference evidence="2" key="1">
    <citation type="submission" date="2017-02" db="EMBL/GenBank/DDBJ databases">
        <authorList>
            <person name="Varghese N."/>
            <person name="Submissions S."/>
        </authorList>
    </citation>
    <scope>NUCLEOTIDE SEQUENCE [LARGE SCALE GENOMIC DNA]</scope>
    <source>
        <strain evidence="2">USBA 833</strain>
    </source>
</reference>
<proteinExistence type="predicted"/>
<dbReference type="RefSeq" id="WP_207651454.1">
    <property type="nucleotide sequence ID" value="NZ_FUYH01000008.1"/>
</dbReference>
<evidence type="ECO:0000313" key="1">
    <source>
        <dbReference type="EMBL" id="SKA87996.1"/>
    </source>
</evidence>
<dbReference type="AlphaFoldDB" id="A0A1T4XEL0"/>
<evidence type="ECO:0000313" key="2">
    <source>
        <dbReference type="Proteomes" id="UP000190105"/>
    </source>
</evidence>
<sequence>MKKVNKKKLLISLLLVVCIITCNFVVLGTYSKVNATTSPFDNNDIVYMVLTDRFYDGDYSNNGTLGNEYRPGELKYTQGGD</sequence>
<dbReference type="Gene3D" id="3.20.20.80">
    <property type="entry name" value="Glycosidases"/>
    <property type="match status" value="1"/>
</dbReference>